<comment type="caution">
    <text evidence="1">The sequence shown here is derived from an EMBL/GenBank/DDBJ whole genome shotgun (WGS) entry which is preliminary data.</text>
</comment>
<dbReference type="Proteomes" id="UP001324270">
    <property type="component" value="Unassembled WGS sequence"/>
</dbReference>
<organism evidence="1 2">
    <name type="scientific">Capnocytophaga gingivalis</name>
    <dbReference type="NCBI Taxonomy" id="1017"/>
    <lineage>
        <taxon>Bacteria</taxon>
        <taxon>Pseudomonadati</taxon>
        <taxon>Bacteroidota</taxon>
        <taxon>Flavobacteriia</taxon>
        <taxon>Flavobacteriales</taxon>
        <taxon>Flavobacteriaceae</taxon>
        <taxon>Capnocytophaga</taxon>
    </lineage>
</organism>
<name>A0ABU5YG52_9FLAO</name>
<evidence type="ECO:0000313" key="1">
    <source>
        <dbReference type="EMBL" id="MEB3041648.1"/>
    </source>
</evidence>
<sequence>MIKDLIQQLAYTGQELYVKVCRVTSIDEEAKTADVSPLDGSSPINDVYLVVDFDKGGFYLQPKIGSLVCVAFINKETAIVVGTSELEKVECILEGFTLKIEDGKLQLKNEQADFKTLLIELLIELKSAIIQTPSGPGNFAPQNIAKFEEINNKINQLWH</sequence>
<proteinExistence type="predicted"/>
<gene>
    <name evidence="1" type="ORF">VJJ49_13275</name>
</gene>
<evidence type="ECO:0008006" key="3">
    <source>
        <dbReference type="Google" id="ProtNLM"/>
    </source>
</evidence>
<protein>
    <recommendedName>
        <fullName evidence="3">Phage protein Gp138 N-terminal domain-containing protein</fullName>
    </recommendedName>
</protein>
<keyword evidence="2" id="KW-1185">Reference proteome</keyword>
<accession>A0ABU5YG52</accession>
<dbReference type="RefSeq" id="WP_323980190.1">
    <property type="nucleotide sequence ID" value="NZ_JAYKBV010000026.1"/>
</dbReference>
<reference evidence="1 2" key="1">
    <citation type="submission" date="2023-12" db="EMBL/GenBank/DDBJ databases">
        <title>Genomic sequences of Capnocytophaga and Parvimonas strains.</title>
        <authorList>
            <person name="Watt R.M."/>
            <person name="Wang M."/>
            <person name="Yang T."/>
            <person name="Tong W.M."/>
        </authorList>
    </citation>
    <scope>NUCLEOTIDE SEQUENCE [LARGE SCALE GENOMIC DNA]</scope>
    <source>
        <strain evidence="1 2">CCUG 13156</strain>
    </source>
</reference>
<evidence type="ECO:0000313" key="2">
    <source>
        <dbReference type="Proteomes" id="UP001324270"/>
    </source>
</evidence>
<dbReference type="EMBL" id="JAYKBV010000026">
    <property type="protein sequence ID" value="MEB3041648.1"/>
    <property type="molecule type" value="Genomic_DNA"/>
</dbReference>